<organism evidence="1 2">
    <name type="scientific">Thalictrum thalictroides</name>
    <name type="common">Rue-anemone</name>
    <name type="synonym">Anemone thalictroides</name>
    <dbReference type="NCBI Taxonomy" id="46969"/>
    <lineage>
        <taxon>Eukaryota</taxon>
        <taxon>Viridiplantae</taxon>
        <taxon>Streptophyta</taxon>
        <taxon>Embryophyta</taxon>
        <taxon>Tracheophyta</taxon>
        <taxon>Spermatophyta</taxon>
        <taxon>Magnoliopsida</taxon>
        <taxon>Ranunculales</taxon>
        <taxon>Ranunculaceae</taxon>
        <taxon>Thalictroideae</taxon>
        <taxon>Thalictrum</taxon>
    </lineage>
</organism>
<gene>
    <name evidence="1" type="ORF">FRX31_029775</name>
</gene>
<accession>A0A7J6V7K1</accession>
<sequence>MNFAVEALNFIHSTLEPNRRIVDYDENSCGHYRGKFKCECTFESNTTCHVIYLTYDSQDCTGTISSKVADLVYLEG</sequence>
<comment type="caution">
    <text evidence="1">The sequence shown here is derived from an EMBL/GenBank/DDBJ whole genome shotgun (WGS) entry which is preliminary data.</text>
</comment>
<dbReference type="EMBL" id="JABWDY010037132">
    <property type="protein sequence ID" value="KAF5180638.1"/>
    <property type="molecule type" value="Genomic_DNA"/>
</dbReference>
<evidence type="ECO:0000313" key="2">
    <source>
        <dbReference type="Proteomes" id="UP000554482"/>
    </source>
</evidence>
<proteinExistence type="predicted"/>
<name>A0A7J6V7K1_THATH</name>
<keyword evidence="2" id="KW-1185">Reference proteome</keyword>
<evidence type="ECO:0000313" key="1">
    <source>
        <dbReference type="EMBL" id="KAF5180638.1"/>
    </source>
</evidence>
<feature type="non-terminal residue" evidence="1">
    <location>
        <position position="1"/>
    </location>
</feature>
<dbReference type="AlphaFoldDB" id="A0A7J6V7K1"/>
<dbReference type="Proteomes" id="UP000554482">
    <property type="component" value="Unassembled WGS sequence"/>
</dbReference>
<reference evidence="1 2" key="1">
    <citation type="submission" date="2020-06" db="EMBL/GenBank/DDBJ databases">
        <title>Transcriptomic and genomic resources for Thalictrum thalictroides and T. hernandezii: Facilitating candidate gene discovery in an emerging model plant lineage.</title>
        <authorList>
            <person name="Arias T."/>
            <person name="Riano-Pachon D.M."/>
            <person name="Di Stilio V.S."/>
        </authorList>
    </citation>
    <scope>NUCLEOTIDE SEQUENCE [LARGE SCALE GENOMIC DNA]</scope>
    <source>
        <strain evidence="2">cv. WT478/WT964</strain>
        <tissue evidence="1">Leaves</tissue>
    </source>
</reference>
<dbReference type="OrthoDB" id="676979at2759"/>
<protein>
    <submittedName>
        <fullName evidence="1">Uncharacterized protein</fullName>
    </submittedName>
</protein>